<evidence type="ECO:0000256" key="12">
    <source>
        <dbReference type="RuleBase" id="RU363038"/>
    </source>
</evidence>
<evidence type="ECO:0000313" key="13">
    <source>
        <dbReference type="EMBL" id="BCJ95835.1"/>
    </source>
</evidence>
<keyword evidence="5 11" id="KW-0436">Ligase</keyword>
<proteinExistence type="inferred from homology"/>
<dbReference type="FunFam" id="1.10.730.10:FF:000006">
    <property type="entry name" value="Arginyl-tRNA synthetase 2, mitochondrial"/>
    <property type="match status" value="1"/>
</dbReference>
<dbReference type="InterPro" id="IPR008909">
    <property type="entry name" value="DALR_anticod-bd"/>
</dbReference>
<keyword evidence="9 11" id="KW-0030">Aminoacyl-tRNA synthetase</keyword>
<dbReference type="GO" id="GO:0006420">
    <property type="term" value="P:arginyl-tRNA aminoacylation"/>
    <property type="evidence" value="ECO:0007669"/>
    <property type="project" value="UniProtKB-UniRule"/>
</dbReference>
<dbReference type="Pfam" id="PF00750">
    <property type="entry name" value="tRNA-synt_1d"/>
    <property type="match status" value="1"/>
</dbReference>
<keyword evidence="14" id="KW-1185">Reference proteome</keyword>
<evidence type="ECO:0000256" key="1">
    <source>
        <dbReference type="ARBA" id="ARBA00004496"/>
    </source>
</evidence>
<dbReference type="RefSeq" id="WP_184093651.1">
    <property type="nucleotide sequence ID" value="NZ_AP023367.1"/>
</dbReference>
<dbReference type="GO" id="GO:0005737">
    <property type="term" value="C:cytoplasm"/>
    <property type="evidence" value="ECO:0007669"/>
    <property type="project" value="UniProtKB-SubCell"/>
</dbReference>
<keyword evidence="4 11" id="KW-0963">Cytoplasm</keyword>
<dbReference type="InterPro" id="IPR009080">
    <property type="entry name" value="tRNAsynth_Ia_anticodon-bd"/>
</dbReference>
<dbReference type="EMBL" id="AP023367">
    <property type="protein sequence ID" value="BCJ95835.1"/>
    <property type="molecule type" value="Genomic_DNA"/>
</dbReference>
<protein>
    <recommendedName>
        <fullName evidence="11">Arginine--tRNA ligase</fullName>
        <ecNumber evidence="11">6.1.1.19</ecNumber>
    </recommendedName>
    <alternativeName>
        <fullName evidence="11">Arginyl-tRNA synthetase</fullName>
        <shortName evidence="11">ArgRS</shortName>
    </alternativeName>
</protein>
<dbReference type="CDD" id="cd00671">
    <property type="entry name" value="ArgRS_core"/>
    <property type="match status" value="1"/>
</dbReference>
<dbReference type="PROSITE" id="PS00178">
    <property type="entry name" value="AA_TRNA_LIGASE_I"/>
    <property type="match status" value="1"/>
</dbReference>
<dbReference type="SUPFAM" id="SSF52374">
    <property type="entry name" value="Nucleotidylyl transferase"/>
    <property type="match status" value="1"/>
</dbReference>
<evidence type="ECO:0000256" key="3">
    <source>
        <dbReference type="ARBA" id="ARBA00011245"/>
    </source>
</evidence>
<sequence>MKQKVVNLIEIGIQDIYGISLPDTECYIEIPSNIELGDFSLPCFTLAKMLKKSPKIIAEELCTHLKDNNNDSMISDVKAVNGYLNIFIDRIYFINQIIADVFNVSYGSSDIGSGKTICMDYSSPNIAKNFHVGHLRTTLIGNSFSKIYSKLGYKVVRINHLGDWGTQFGKLIVAYKKWSNKKMVEENGIEELLRIYIQFGHEAEKSPALNDEARDWFAKMENGDEEALSIWQWFKDISLIEYERVYTMLNIEFDSYVGESFYMDKVPALVSELKDKKLLVESQGANIISLDEYGMSPCLITKKDGSSIYHSRDIAAALYRKQTYNFEKCIYVTGMEQKLHFSQVFKAIELMGYEWANDLYHIPYGLVSMDGEKLSTRKGNIIYAEDILNEAVSRALNAIQEKNPDLKDKINTAKKIGIGAVIFHDLSNQLIRDVHFKWDDVLNFDGMTAPYIQYTYARSKSILRKSHIDNTDVDLTYLTDDISYELVKKLALYPDIVKDAAVKFEPCIIARYAYTLSNLFNKFYHECRILSADDQIRKSRIVLVNAVQKVISDSMSLLGIECPEEM</sequence>
<dbReference type="PRINTS" id="PR01038">
    <property type="entry name" value="TRNASYNTHARG"/>
</dbReference>
<dbReference type="Proteomes" id="UP000515561">
    <property type="component" value="Chromosome"/>
</dbReference>
<dbReference type="NCBIfam" id="TIGR00456">
    <property type="entry name" value="argS"/>
    <property type="match status" value="1"/>
</dbReference>
<evidence type="ECO:0000256" key="11">
    <source>
        <dbReference type="HAMAP-Rule" id="MF_00123"/>
    </source>
</evidence>
<comment type="similarity">
    <text evidence="2 11 12">Belongs to the class-I aminoacyl-tRNA synthetase family.</text>
</comment>
<dbReference type="HAMAP" id="MF_00123">
    <property type="entry name" value="Arg_tRNA_synth"/>
    <property type="match status" value="1"/>
</dbReference>
<dbReference type="Pfam" id="PF03485">
    <property type="entry name" value="Arg_tRNA_synt_N"/>
    <property type="match status" value="1"/>
</dbReference>
<feature type="short sequence motif" description="'HIGH' region" evidence="11">
    <location>
        <begin position="124"/>
        <end position="134"/>
    </location>
</feature>
<dbReference type="Gene3D" id="1.10.730.10">
    <property type="entry name" value="Isoleucyl-tRNA Synthetase, Domain 1"/>
    <property type="match status" value="1"/>
</dbReference>
<dbReference type="SUPFAM" id="SSF55190">
    <property type="entry name" value="Arginyl-tRNA synthetase (ArgRS), N-terminal 'additional' domain"/>
    <property type="match status" value="1"/>
</dbReference>
<evidence type="ECO:0000313" key="14">
    <source>
        <dbReference type="Proteomes" id="UP000515561"/>
    </source>
</evidence>
<dbReference type="SMART" id="SM01016">
    <property type="entry name" value="Arg_tRNA_synt_N"/>
    <property type="match status" value="1"/>
</dbReference>
<dbReference type="SUPFAM" id="SSF47323">
    <property type="entry name" value="Anticodon-binding domain of a subclass of class I aminoacyl-tRNA synthetases"/>
    <property type="match status" value="1"/>
</dbReference>
<dbReference type="Gene3D" id="3.40.50.620">
    <property type="entry name" value="HUPs"/>
    <property type="match status" value="1"/>
</dbReference>
<dbReference type="InterPro" id="IPR035684">
    <property type="entry name" value="ArgRS_core"/>
</dbReference>
<evidence type="ECO:0000256" key="2">
    <source>
        <dbReference type="ARBA" id="ARBA00005594"/>
    </source>
</evidence>
<dbReference type="SMART" id="SM00836">
    <property type="entry name" value="DALR_1"/>
    <property type="match status" value="1"/>
</dbReference>
<dbReference type="InterPro" id="IPR001278">
    <property type="entry name" value="Arg-tRNA-ligase"/>
</dbReference>
<comment type="subcellular location">
    <subcellularLocation>
        <location evidence="1 11">Cytoplasm</location>
    </subcellularLocation>
</comment>
<evidence type="ECO:0000256" key="6">
    <source>
        <dbReference type="ARBA" id="ARBA00022741"/>
    </source>
</evidence>
<dbReference type="InterPro" id="IPR014729">
    <property type="entry name" value="Rossmann-like_a/b/a_fold"/>
</dbReference>
<dbReference type="EC" id="6.1.1.19" evidence="11"/>
<dbReference type="InterPro" id="IPR036695">
    <property type="entry name" value="Arg-tRNA-synth_N_sf"/>
</dbReference>
<gene>
    <name evidence="13" type="primary">argS_2</name>
    <name evidence="11" type="synonym">argS</name>
    <name evidence="13" type="ORF">acsn021_34040</name>
</gene>
<evidence type="ECO:0000256" key="4">
    <source>
        <dbReference type="ARBA" id="ARBA00022490"/>
    </source>
</evidence>
<dbReference type="InterPro" id="IPR005148">
    <property type="entry name" value="Arg-tRNA-synth_N"/>
</dbReference>
<keyword evidence="8 11" id="KW-0648">Protein biosynthesis</keyword>
<evidence type="ECO:0000256" key="8">
    <source>
        <dbReference type="ARBA" id="ARBA00022917"/>
    </source>
</evidence>
<dbReference type="GO" id="GO:0005524">
    <property type="term" value="F:ATP binding"/>
    <property type="evidence" value="ECO:0007669"/>
    <property type="project" value="UniProtKB-UniRule"/>
</dbReference>
<name>A0A6S6R9L5_9FIRM</name>
<dbReference type="CDD" id="cd07956">
    <property type="entry name" value="Anticodon_Ia_Arg"/>
    <property type="match status" value="1"/>
</dbReference>
<accession>A0A6S6R9L5</accession>
<keyword evidence="7 11" id="KW-0067">ATP-binding</keyword>
<comment type="catalytic activity">
    <reaction evidence="10 11">
        <text>tRNA(Arg) + L-arginine + ATP = L-arginyl-tRNA(Arg) + AMP + diphosphate</text>
        <dbReference type="Rhea" id="RHEA:20301"/>
        <dbReference type="Rhea" id="RHEA-COMP:9658"/>
        <dbReference type="Rhea" id="RHEA-COMP:9673"/>
        <dbReference type="ChEBI" id="CHEBI:30616"/>
        <dbReference type="ChEBI" id="CHEBI:32682"/>
        <dbReference type="ChEBI" id="CHEBI:33019"/>
        <dbReference type="ChEBI" id="CHEBI:78442"/>
        <dbReference type="ChEBI" id="CHEBI:78513"/>
        <dbReference type="ChEBI" id="CHEBI:456215"/>
        <dbReference type="EC" id="6.1.1.19"/>
    </reaction>
</comment>
<dbReference type="FunFam" id="3.40.50.620:FF:000116">
    <property type="entry name" value="Arginine--tRNA ligase"/>
    <property type="match status" value="1"/>
</dbReference>
<dbReference type="PANTHER" id="PTHR11956:SF5">
    <property type="entry name" value="ARGININE--TRNA LIGASE, CYTOPLASMIC"/>
    <property type="match status" value="1"/>
</dbReference>
<organism evidence="13 14">
    <name type="scientific">Anaerocolumna cellulosilytica</name>
    <dbReference type="NCBI Taxonomy" id="433286"/>
    <lineage>
        <taxon>Bacteria</taxon>
        <taxon>Bacillati</taxon>
        <taxon>Bacillota</taxon>
        <taxon>Clostridia</taxon>
        <taxon>Lachnospirales</taxon>
        <taxon>Lachnospiraceae</taxon>
        <taxon>Anaerocolumna</taxon>
    </lineage>
</organism>
<evidence type="ECO:0000256" key="10">
    <source>
        <dbReference type="ARBA" id="ARBA00049339"/>
    </source>
</evidence>
<keyword evidence="6 11" id="KW-0547">Nucleotide-binding</keyword>
<dbReference type="KEGG" id="acel:acsn021_34040"/>
<comment type="subunit">
    <text evidence="3 11">Monomer.</text>
</comment>
<dbReference type="AlphaFoldDB" id="A0A6S6R9L5"/>
<dbReference type="PANTHER" id="PTHR11956">
    <property type="entry name" value="ARGINYL-TRNA SYNTHETASE"/>
    <property type="match status" value="1"/>
</dbReference>
<reference evidence="13 14" key="1">
    <citation type="journal article" date="2016" name="Int. J. Syst. Evol. Microbiol.">
        <title>Descriptions of Anaerotaenia torta gen. nov., sp. nov. and Anaerocolumna cellulosilytica gen. nov., sp. nov. isolated from a methanogenic reactor of cattle waste.</title>
        <authorList>
            <person name="Uek A."/>
            <person name="Ohtaki Y."/>
            <person name="Kaku N."/>
            <person name="Ueki K."/>
        </authorList>
    </citation>
    <scope>NUCLEOTIDE SEQUENCE [LARGE SCALE GENOMIC DNA]</scope>
    <source>
        <strain evidence="13 14">SN021</strain>
    </source>
</reference>
<dbReference type="GO" id="GO:0004814">
    <property type="term" value="F:arginine-tRNA ligase activity"/>
    <property type="evidence" value="ECO:0007669"/>
    <property type="project" value="UniProtKB-UniRule"/>
</dbReference>
<evidence type="ECO:0000256" key="5">
    <source>
        <dbReference type="ARBA" id="ARBA00022598"/>
    </source>
</evidence>
<evidence type="ECO:0000256" key="9">
    <source>
        <dbReference type="ARBA" id="ARBA00023146"/>
    </source>
</evidence>
<dbReference type="Gene3D" id="3.30.1360.70">
    <property type="entry name" value="Arginyl tRNA synthetase N-terminal domain"/>
    <property type="match status" value="1"/>
</dbReference>
<dbReference type="Pfam" id="PF05746">
    <property type="entry name" value="DALR_1"/>
    <property type="match status" value="1"/>
</dbReference>
<dbReference type="InterPro" id="IPR001412">
    <property type="entry name" value="aa-tRNA-synth_I_CS"/>
</dbReference>
<evidence type="ECO:0000256" key="7">
    <source>
        <dbReference type="ARBA" id="ARBA00022840"/>
    </source>
</evidence>